<evidence type="ECO:0000256" key="1">
    <source>
        <dbReference type="SAM" id="MobiDB-lite"/>
    </source>
</evidence>
<proteinExistence type="predicted"/>
<name>A0A0C4DR76_MAGP6</name>
<gene>
    <name evidence="2" type="ORF">MAPG_02381</name>
</gene>
<dbReference type="EMBL" id="GL876967">
    <property type="protein sequence ID" value="KLU83317.1"/>
    <property type="molecule type" value="Genomic_DNA"/>
</dbReference>
<reference evidence="4" key="1">
    <citation type="submission" date="2010-05" db="EMBL/GenBank/DDBJ databases">
        <title>The genome sequence of Magnaporthe poae strain ATCC 64411.</title>
        <authorList>
            <person name="Ma L.-J."/>
            <person name="Dead R."/>
            <person name="Young S."/>
            <person name="Zeng Q."/>
            <person name="Koehrsen M."/>
            <person name="Alvarado L."/>
            <person name="Berlin A."/>
            <person name="Chapman S.B."/>
            <person name="Chen Z."/>
            <person name="Freedman E."/>
            <person name="Gellesch M."/>
            <person name="Goldberg J."/>
            <person name="Griggs A."/>
            <person name="Gujja S."/>
            <person name="Heilman E.R."/>
            <person name="Heiman D."/>
            <person name="Hepburn T."/>
            <person name="Howarth C."/>
            <person name="Jen D."/>
            <person name="Larson L."/>
            <person name="Mehta T."/>
            <person name="Neiman D."/>
            <person name="Pearson M."/>
            <person name="Roberts A."/>
            <person name="Saif S."/>
            <person name="Shea T."/>
            <person name="Shenoy N."/>
            <person name="Sisk P."/>
            <person name="Stolte C."/>
            <person name="Sykes S."/>
            <person name="Walk T."/>
            <person name="White J."/>
            <person name="Yandava C."/>
            <person name="Haas B."/>
            <person name="Nusbaum C."/>
            <person name="Birren B."/>
        </authorList>
    </citation>
    <scope>NUCLEOTIDE SEQUENCE [LARGE SCALE GENOMIC DNA]</scope>
    <source>
        <strain evidence="4">ATCC 64411 / 73-15</strain>
    </source>
</reference>
<organism evidence="3 4">
    <name type="scientific">Magnaporthiopsis poae (strain ATCC 64411 / 73-15)</name>
    <name type="common">Kentucky bluegrass fungus</name>
    <name type="synonym">Magnaporthe poae</name>
    <dbReference type="NCBI Taxonomy" id="644358"/>
    <lineage>
        <taxon>Eukaryota</taxon>
        <taxon>Fungi</taxon>
        <taxon>Dikarya</taxon>
        <taxon>Ascomycota</taxon>
        <taxon>Pezizomycotina</taxon>
        <taxon>Sordariomycetes</taxon>
        <taxon>Sordariomycetidae</taxon>
        <taxon>Magnaporthales</taxon>
        <taxon>Magnaporthaceae</taxon>
        <taxon>Magnaporthiopsis</taxon>
    </lineage>
</organism>
<keyword evidence="4" id="KW-1185">Reference proteome</keyword>
<dbReference type="EnsemblFungi" id="MAPG_02381T0">
    <property type="protein sequence ID" value="MAPG_02381T0"/>
    <property type="gene ID" value="MAPG_02381"/>
</dbReference>
<evidence type="ECO:0000313" key="3">
    <source>
        <dbReference type="EnsemblFungi" id="MAPG_02381T0"/>
    </source>
</evidence>
<accession>A0A0C4DR76</accession>
<sequence length="98" mass="11392">MPQHPEEAGEFDNWLEDPKRRQAPELGSRILQTKHDIKGRMGRLATPWKEFLRHWDGTDDAEEISPEFESYLWTRLPRPGDGNLDGHPHFVDMLTSVA</sequence>
<dbReference type="EMBL" id="ADBL01000596">
    <property type="status" value="NOT_ANNOTATED_CDS"/>
    <property type="molecule type" value="Genomic_DNA"/>
</dbReference>
<dbReference type="AlphaFoldDB" id="A0A0C4DR76"/>
<dbReference type="VEuPathDB" id="FungiDB:MAPG_02381"/>
<dbReference type="Proteomes" id="UP000011715">
    <property type="component" value="Unassembled WGS sequence"/>
</dbReference>
<reference evidence="2" key="3">
    <citation type="submission" date="2011-03" db="EMBL/GenBank/DDBJ databases">
        <title>Annotation of Magnaporthe poae ATCC 64411.</title>
        <authorList>
            <person name="Ma L.-J."/>
            <person name="Dead R."/>
            <person name="Young S.K."/>
            <person name="Zeng Q."/>
            <person name="Gargeya S."/>
            <person name="Fitzgerald M."/>
            <person name="Haas B."/>
            <person name="Abouelleil A."/>
            <person name="Alvarado L."/>
            <person name="Arachchi H.M."/>
            <person name="Berlin A."/>
            <person name="Brown A."/>
            <person name="Chapman S.B."/>
            <person name="Chen Z."/>
            <person name="Dunbar C."/>
            <person name="Freedman E."/>
            <person name="Gearin G."/>
            <person name="Gellesch M."/>
            <person name="Goldberg J."/>
            <person name="Griggs A."/>
            <person name="Gujja S."/>
            <person name="Heiman D."/>
            <person name="Howarth C."/>
            <person name="Larson L."/>
            <person name="Lui A."/>
            <person name="MacDonald P.J.P."/>
            <person name="Mehta T."/>
            <person name="Montmayeur A."/>
            <person name="Murphy C."/>
            <person name="Neiman D."/>
            <person name="Pearson M."/>
            <person name="Priest M."/>
            <person name="Roberts A."/>
            <person name="Saif S."/>
            <person name="Shea T."/>
            <person name="Shenoy N."/>
            <person name="Sisk P."/>
            <person name="Stolte C."/>
            <person name="Sykes S."/>
            <person name="Yandava C."/>
            <person name="Wortman J."/>
            <person name="Nusbaum C."/>
            <person name="Birren B."/>
        </authorList>
    </citation>
    <scope>NUCLEOTIDE SEQUENCE</scope>
    <source>
        <strain evidence="2">ATCC 64411</strain>
    </source>
</reference>
<feature type="region of interest" description="Disordered" evidence="1">
    <location>
        <begin position="1"/>
        <end position="28"/>
    </location>
</feature>
<protein>
    <submittedName>
        <fullName evidence="2 3">Uncharacterized protein</fullName>
    </submittedName>
</protein>
<evidence type="ECO:0000313" key="4">
    <source>
        <dbReference type="Proteomes" id="UP000011715"/>
    </source>
</evidence>
<evidence type="ECO:0000313" key="2">
    <source>
        <dbReference type="EMBL" id="KLU83317.1"/>
    </source>
</evidence>
<reference evidence="2" key="2">
    <citation type="submission" date="2010-05" db="EMBL/GenBank/DDBJ databases">
        <title>The Genome Sequence of Magnaporthe poae strain ATCC 64411.</title>
        <authorList>
            <consortium name="The Broad Institute Genome Sequencing Platform"/>
            <consortium name="Broad Institute Genome Sequencing Center for Infectious Disease"/>
            <person name="Ma L.-J."/>
            <person name="Dead R."/>
            <person name="Young S."/>
            <person name="Zeng Q."/>
            <person name="Koehrsen M."/>
            <person name="Alvarado L."/>
            <person name="Berlin A."/>
            <person name="Chapman S.B."/>
            <person name="Chen Z."/>
            <person name="Freedman E."/>
            <person name="Gellesch M."/>
            <person name="Goldberg J."/>
            <person name="Griggs A."/>
            <person name="Gujja S."/>
            <person name="Heilman E.R."/>
            <person name="Heiman D."/>
            <person name="Hepburn T."/>
            <person name="Howarth C."/>
            <person name="Jen D."/>
            <person name="Larson L."/>
            <person name="Mehta T."/>
            <person name="Neiman D."/>
            <person name="Pearson M."/>
            <person name="Roberts A."/>
            <person name="Saif S."/>
            <person name="Shea T."/>
            <person name="Shenoy N."/>
            <person name="Sisk P."/>
            <person name="Stolte C."/>
            <person name="Sykes S."/>
            <person name="Walk T."/>
            <person name="White J."/>
            <person name="Yandava C."/>
            <person name="Haas B."/>
            <person name="Nusbaum C."/>
            <person name="Birren B."/>
        </authorList>
    </citation>
    <scope>NUCLEOTIDE SEQUENCE</scope>
    <source>
        <strain evidence="2">ATCC 64411</strain>
    </source>
</reference>
<reference evidence="3" key="5">
    <citation type="submission" date="2015-06" db="UniProtKB">
        <authorList>
            <consortium name="EnsemblFungi"/>
        </authorList>
    </citation>
    <scope>IDENTIFICATION</scope>
    <source>
        <strain evidence="3">ATCC 64411</strain>
    </source>
</reference>
<reference evidence="3" key="4">
    <citation type="journal article" date="2015" name="G3 (Bethesda)">
        <title>Genome sequences of three phytopathogenic species of the Magnaporthaceae family of fungi.</title>
        <authorList>
            <person name="Okagaki L.H."/>
            <person name="Nunes C.C."/>
            <person name="Sailsbery J."/>
            <person name="Clay B."/>
            <person name="Brown D."/>
            <person name="John T."/>
            <person name="Oh Y."/>
            <person name="Young N."/>
            <person name="Fitzgerald M."/>
            <person name="Haas B.J."/>
            <person name="Zeng Q."/>
            <person name="Young S."/>
            <person name="Adiconis X."/>
            <person name="Fan L."/>
            <person name="Levin J.Z."/>
            <person name="Mitchell T.K."/>
            <person name="Okubara P.A."/>
            <person name="Farman M.L."/>
            <person name="Kohn L.M."/>
            <person name="Birren B."/>
            <person name="Ma L.-J."/>
            <person name="Dean R.A."/>
        </authorList>
    </citation>
    <scope>NUCLEOTIDE SEQUENCE</scope>
    <source>
        <strain evidence="3">ATCC 64411 / 73-15</strain>
    </source>
</reference>